<dbReference type="Proteomes" id="UP000039021">
    <property type="component" value="Unassembled WGS sequence"/>
</dbReference>
<evidence type="ECO:0000313" key="2">
    <source>
        <dbReference type="EMBL" id="COZ38314.1"/>
    </source>
</evidence>
<feature type="region of interest" description="Disordered" evidence="1">
    <location>
        <begin position="35"/>
        <end position="75"/>
    </location>
</feature>
<proteinExistence type="predicted"/>
<feature type="compositionally biased region" description="Polar residues" evidence="1">
    <location>
        <begin position="42"/>
        <end position="51"/>
    </location>
</feature>
<reference evidence="3" key="1">
    <citation type="submission" date="2015-03" db="EMBL/GenBank/DDBJ databases">
        <authorList>
            <consortium name="Pathogen Informatics"/>
        </authorList>
    </citation>
    <scope>NUCLEOTIDE SEQUENCE [LARGE SCALE GENOMIC DNA]</scope>
    <source>
        <strain evidence="3">N09902308</strain>
    </source>
</reference>
<feature type="compositionally biased region" description="Low complexity" evidence="1">
    <location>
        <begin position="52"/>
        <end position="71"/>
    </location>
</feature>
<comment type="caution">
    <text evidence="2">The sequence shown here is derived from an EMBL/GenBank/DDBJ whole genome shotgun (WGS) entry which is preliminary data.</text>
</comment>
<accession>A0A916PH18</accession>
<evidence type="ECO:0000256" key="1">
    <source>
        <dbReference type="SAM" id="MobiDB-lite"/>
    </source>
</evidence>
<evidence type="ECO:0000313" key="3">
    <source>
        <dbReference type="Proteomes" id="UP000039021"/>
    </source>
</evidence>
<gene>
    <name evidence="2" type="ORF">ERS007739_03691</name>
</gene>
<sequence length="101" mass="10509">MPGRRGRCIRASTNVGDVIGPSTSIAMAIPLASTVFPAPSGPESTTTSPAHSCSPSRDPSVRVSSTRGSVAVPPPVSPALAFGRLRIPSRLNGFQPRDRSW</sequence>
<dbReference type="AlphaFoldDB" id="A0A916PH18"/>
<protein>
    <submittedName>
        <fullName evidence="2">Uncharacterized protein</fullName>
    </submittedName>
</protein>
<organism evidence="2 3">
    <name type="scientific">Mycobacterium tuberculosis</name>
    <dbReference type="NCBI Taxonomy" id="1773"/>
    <lineage>
        <taxon>Bacteria</taxon>
        <taxon>Bacillati</taxon>
        <taxon>Actinomycetota</taxon>
        <taxon>Actinomycetes</taxon>
        <taxon>Mycobacteriales</taxon>
        <taxon>Mycobacteriaceae</taxon>
        <taxon>Mycobacterium</taxon>
        <taxon>Mycobacterium tuberculosis complex</taxon>
    </lineage>
</organism>
<dbReference type="EMBL" id="CSBK01001993">
    <property type="protein sequence ID" value="COZ38314.1"/>
    <property type="molecule type" value="Genomic_DNA"/>
</dbReference>
<name>A0A916PH18_MYCTX</name>